<evidence type="ECO:0000256" key="4">
    <source>
        <dbReference type="ARBA" id="ARBA00022777"/>
    </source>
</evidence>
<protein>
    <recommendedName>
        <fullName evidence="2">histidine kinase</fullName>
        <ecNumber evidence="2">2.7.13.3</ecNumber>
    </recommendedName>
</protein>
<dbReference type="SUPFAM" id="SSF55874">
    <property type="entry name" value="ATPase domain of HSP90 chaperone/DNA topoisomerase II/histidine kinase"/>
    <property type="match status" value="1"/>
</dbReference>
<dbReference type="SMART" id="SM00387">
    <property type="entry name" value="HATPase_c"/>
    <property type="match status" value="1"/>
</dbReference>
<dbReference type="STRING" id="519442.Huta_2204"/>
<evidence type="ECO:0000313" key="9">
    <source>
        <dbReference type="Proteomes" id="UP000002071"/>
    </source>
</evidence>
<keyword evidence="3" id="KW-0808">Transferase</keyword>
<reference evidence="8 9" key="1">
    <citation type="journal article" date="2009" name="Stand. Genomic Sci.">
        <title>Complete genome sequence of Halorhabdus utahensis type strain (AX-2).</title>
        <authorList>
            <person name="Anderson I."/>
            <person name="Tindall B.J."/>
            <person name="Pomrenke H."/>
            <person name="Goker M."/>
            <person name="Lapidus A."/>
            <person name="Nolan M."/>
            <person name="Copeland A."/>
            <person name="Glavina Del Rio T."/>
            <person name="Chen F."/>
            <person name="Tice H."/>
            <person name="Cheng J.F."/>
            <person name="Lucas S."/>
            <person name="Chertkov O."/>
            <person name="Bruce D."/>
            <person name="Brettin T."/>
            <person name="Detter J.C."/>
            <person name="Han C."/>
            <person name="Goodwin L."/>
            <person name="Land M."/>
            <person name="Hauser L."/>
            <person name="Chang Y.J."/>
            <person name="Jeffries C.D."/>
            <person name="Pitluck S."/>
            <person name="Pati A."/>
            <person name="Mavromatis K."/>
            <person name="Ivanova N."/>
            <person name="Ovchinnikova G."/>
            <person name="Chen A."/>
            <person name="Palaniappan K."/>
            <person name="Chain P."/>
            <person name="Rohde M."/>
            <person name="Bristow J."/>
            <person name="Eisen J.A."/>
            <person name="Markowitz V."/>
            <person name="Hugenholtz P."/>
            <person name="Kyrpides N.C."/>
            <person name="Klenk H.P."/>
        </authorList>
    </citation>
    <scope>NUCLEOTIDE SEQUENCE [LARGE SCALE GENOMIC DNA]</scope>
    <source>
        <strain evidence="9">DSM 12940 / JCM 11049 / AX-2</strain>
    </source>
</reference>
<dbReference type="InterPro" id="IPR036097">
    <property type="entry name" value="HisK_dim/P_sf"/>
</dbReference>
<evidence type="ECO:0000256" key="5">
    <source>
        <dbReference type="ARBA" id="ARBA00023012"/>
    </source>
</evidence>
<evidence type="ECO:0000259" key="7">
    <source>
        <dbReference type="PROSITE" id="PS50113"/>
    </source>
</evidence>
<dbReference type="CDD" id="cd00075">
    <property type="entry name" value="HATPase"/>
    <property type="match status" value="1"/>
</dbReference>
<keyword evidence="5" id="KW-0902">Two-component regulatory system</keyword>
<sequence>MIGVPVVAYHGPDVETLVDRWTECDRPFTLRSWETVRSTAGADSRSVDCVVVESDAEADVSAWIDEIHEHVGSVPIIVVTVGQITDLESAVPDGVTSHFTVSPDVDRVELLSKLASLVEEHVTARDARSMLDSLLTNVPFSMYAKDRRGRHVAVSDVVPSMIGAPYIENPEGKRHHHPTDILGKTDFDLYSAALATESLADDQSVVETGEPIEQRIEESHAESGLGTKLMTTKFPWDGPDGSVVGSIGVTWDISKRKQYEHQLKRQNDRVRRLATMVSHDIRNPLSVAVGRLEVAQTTGDPDQFDAIGRALDRIDALVADIITVMRQGEPATDLDPVALGDIAHDVWENCAFEGAVLRVSTTVSVYADPGRLRLLLDHLFTNAVEHGRDGTDDITITVGELPDDGGFFVADDGVGIPTDKHEQVFQPGLSGSDTSTLGLPLVATIADAHNWTIRLTQSDDGGARFEFHGVRQFDA</sequence>
<dbReference type="InterPro" id="IPR035965">
    <property type="entry name" value="PAS-like_dom_sf"/>
</dbReference>
<evidence type="ECO:0000256" key="1">
    <source>
        <dbReference type="ARBA" id="ARBA00000085"/>
    </source>
</evidence>
<gene>
    <name evidence="8" type="ordered locus">Huta_2204</name>
</gene>
<dbReference type="Pfam" id="PF00512">
    <property type="entry name" value="HisKA"/>
    <property type="match status" value="1"/>
</dbReference>
<dbReference type="Gene3D" id="1.10.287.130">
    <property type="match status" value="1"/>
</dbReference>
<dbReference type="KEGG" id="hut:Huta_2204"/>
<dbReference type="eggNOG" id="arCOG02333">
    <property type="taxonomic scope" value="Archaea"/>
</dbReference>
<feature type="domain" description="PAC" evidence="7">
    <location>
        <begin position="210"/>
        <end position="265"/>
    </location>
</feature>
<dbReference type="PANTHER" id="PTHR43711:SF1">
    <property type="entry name" value="HISTIDINE KINASE 1"/>
    <property type="match status" value="1"/>
</dbReference>
<dbReference type="PROSITE" id="PS50109">
    <property type="entry name" value="HIS_KIN"/>
    <property type="match status" value="1"/>
</dbReference>
<dbReference type="SUPFAM" id="SSF55785">
    <property type="entry name" value="PYP-like sensor domain (PAS domain)"/>
    <property type="match status" value="1"/>
</dbReference>
<dbReference type="InterPro" id="IPR003661">
    <property type="entry name" value="HisK_dim/P_dom"/>
</dbReference>
<feature type="domain" description="Histidine kinase" evidence="6">
    <location>
        <begin position="276"/>
        <end position="467"/>
    </location>
</feature>
<dbReference type="InterPro" id="IPR013656">
    <property type="entry name" value="PAS_4"/>
</dbReference>
<dbReference type="Pfam" id="PF02518">
    <property type="entry name" value="HATPase_c"/>
    <property type="match status" value="1"/>
</dbReference>
<keyword evidence="4 8" id="KW-0418">Kinase</keyword>
<proteinExistence type="predicted"/>
<accession>C7NUL4</accession>
<dbReference type="InterPro" id="IPR050736">
    <property type="entry name" value="Sensor_HK_Regulatory"/>
</dbReference>
<dbReference type="SMART" id="SM00388">
    <property type="entry name" value="HisKA"/>
    <property type="match status" value="1"/>
</dbReference>
<evidence type="ECO:0000256" key="3">
    <source>
        <dbReference type="ARBA" id="ARBA00022679"/>
    </source>
</evidence>
<dbReference type="CDD" id="cd00082">
    <property type="entry name" value="HisKA"/>
    <property type="match status" value="1"/>
</dbReference>
<dbReference type="EMBL" id="CP001687">
    <property type="protein sequence ID" value="ACV12371.1"/>
    <property type="molecule type" value="Genomic_DNA"/>
</dbReference>
<dbReference type="Proteomes" id="UP000002071">
    <property type="component" value="Chromosome"/>
</dbReference>
<name>C7NUL4_HALUD</name>
<dbReference type="InterPro" id="IPR003594">
    <property type="entry name" value="HATPase_dom"/>
</dbReference>
<dbReference type="AlphaFoldDB" id="C7NUL4"/>
<dbReference type="Gene3D" id="3.30.565.10">
    <property type="entry name" value="Histidine kinase-like ATPase, C-terminal domain"/>
    <property type="match status" value="1"/>
</dbReference>
<dbReference type="EC" id="2.7.13.3" evidence="2"/>
<dbReference type="InterPro" id="IPR005467">
    <property type="entry name" value="His_kinase_dom"/>
</dbReference>
<dbReference type="GeneID" id="8384498"/>
<dbReference type="GO" id="GO:0000155">
    <property type="term" value="F:phosphorelay sensor kinase activity"/>
    <property type="evidence" value="ECO:0007669"/>
    <property type="project" value="InterPro"/>
</dbReference>
<dbReference type="HOGENOM" id="CLU_000445_114_58_2"/>
<comment type="catalytic activity">
    <reaction evidence="1">
        <text>ATP + protein L-histidine = ADP + protein N-phospho-L-histidine.</text>
        <dbReference type="EC" id="2.7.13.3"/>
    </reaction>
</comment>
<dbReference type="Gene3D" id="3.30.450.20">
    <property type="entry name" value="PAS domain"/>
    <property type="match status" value="1"/>
</dbReference>
<evidence type="ECO:0000256" key="2">
    <source>
        <dbReference type="ARBA" id="ARBA00012438"/>
    </source>
</evidence>
<evidence type="ECO:0000259" key="6">
    <source>
        <dbReference type="PROSITE" id="PS50109"/>
    </source>
</evidence>
<evidence type="ECO:0000313" key="8">
    <source>
        <dbReference type="EMBL" id="ACV12371.1"/>
    </source>
</evidence>
<dbReference type="RefSeq" id="WP_015789942.1">
    <property type="nucleotide sequence ID" value="NC_013158.1"/>
</dbReference>
<dbReference type="Pfam" id="PF08448">
    <property type="entry name" value="PAS_4"/>
    <property type="match status" value="1"/>
</dbReference>
<organism evidence="8 9">
    <name type="scientific">Halorhabdus utahensis (strain DSM 12940 / JCM 11049 / AX-2)</name>
    <dbReference type="NCBI Taxonomy" id="519442"/>
    <lineage>
        <taxon>Archaea</taxon>
        <taxon>Methanobacteriati</taxon>
        <taxon>Methanobacteriota</taxon>
        <taxon>Stenosarchaea group</taxon>
        <taxon>Halobacteria</taxon>
        <taxon>Halobacteriales</taxon>
        <taxon>Haloarculaceae</taxon>
        <taxon>Halorhabdus</taxon>
    </lineage>
</organism>
<dbReference type="InterPro" id="IPR036890">
    <property type="entry name" value="HATPase_C_sf"/>
</dbReference>
<dbReference type="OrthoDB" id="8127at2157"/>
<keyword evidence="9" id="KW-1185">Reference proteome</keyword>
<dbReference type="PROSITE" id="PS50113">
    <property type="entry name" value="PAC"/>
    <property type="match status" value="1"/>
</dbReference>
<dbReference type="SUPFAM" id="SSF47384">
    <property type="entry name" value="Homodimeric domain of signal transducing histidine kinase"/>
    <property type="match status" value="1"/>
</dbReference>
<dbReference type="InterPro" id="IPR000700">
    <property type="entry name" value="PAS-assoc_C"/>
</dbReference>
<dbReference type="PANTHER" id="PTHR43711">
    <property type="entry name" value="TWO-COMPONENT HISTIDINE KINASE"/>
    <property type="match status" value="1"/>
</dbReference>